<gene>
    <name evidence="3" type="ORF">EW146_g2314</name>
</gene>
<evidence type="ECO:0000313" key="3">
    <source>
        <dbReference type="EMBL" id="THH18726.1"/>
    </source>
</evidence>
<reference evidence="3 4" key="1">
    <citation type="submission" date="2019-02" db="EMBL/GenBank/DDBJ databases">
        <title>Genome sequencing of the rare red list fungi Bondarzewia mesenterica.</title>
        <authorList>
            <person name="Buettner E."/>
            <person name="Kellner H."/>
        </authorList>
    </citation>
    <scope>NUCLEOTIDE SEQUENCE [LARGE SCALE GENOMIC DNA]</scope>
    <source>
        <strain evidence="3 4">DSM 108281</strain>
    </source>
</reference>
<dbReference type="GO" id="GO:0005261">
    <property type="term" value="F:monoatomic cation channel activity"/>
    <property type="evidence" value="ECO:0007669"/>
    <property type="project" value="TreeGrafter"/>
</dbReference>
<dbReference type="InterPro" id="IPR046460">
    <property type="entry name" value="UNC80_C"/>
</dbReference>
<feature type="compositionally biased region" description="Low complexity" evidence="1">
    <location>
        <begin position="181"/>
        <end position="205"/>
    </location>
</feature>
<accession>A0A4S4M104</accession>
<sequence>MAPRDEQKKKSSGGRHFPKRLFSFDSISEIGSSEKSSLDNSKSGSNDISYNSRVRAPTPSAKLDFSFIEKPRAIDEDYTDPFSDSPPTAVSRAGSEVWTGVPLTDSPTSTSGEDRTLSPKPASSTLPSATNRSSSISSGRRRPVKKPSLLSALTESSAEIKEEPPSPSKRRWDHLRQHVLPSSSRPLSRSSTPAAPSPAFAAPSRPGTPKQFRIGRLGFKQVVEHAQEASEDHAERFAKDVLDACWLARFGEQKGHKPDREISPGTFNLTFMSSNSVLGLSSANSSTTGVSTNMLNKRGMRRPPSMQSMNSSSRATPSITALSSVLSRYASISSTWQNTTNHLPHETQVLSTLLIPFLKPISGTQVEAERMISIEAFEVAAKTWVASSSAADLDRCLWCCKAALADSLSKPIRMRLLGIFSSFLFTPRRPFKVDSPIVLQTLLQQMFSLLVSLSQQTDAHEEVQYLRELIAGVLVGSAGDLDEALVETEYNVTFTRENAQSIRDCAAVLALSACLENDIESNRRWALRYLIDEYWPAKVPISHPHSLTSLYVRKLSHFTHSLLSFFRPFDATIKPVQNVDIIIRLLQTCIIPEADSIDQADIGEARALIVVVVLNIFCLDGTREQDESKTLIQNWYAQGGHWKYAFEKGLQHIVETDSWPSVLAVLTALVEEFPDDLRTPMTAFFIPLLNDRLTKDPPSYPSSQVTELLDTISQMYPKLFYKPLFACAAATKDATIINQLRIIAVLTRFLPNFWIRDVEMLLVALMSDSKPAKQASQGREGPVWGKIRIGQLVILTELIAYVQAISRGRDSSPVRTIETICMHMQYSSVPYHIQDQAFAAQTGFFFALDHQIGVLIEAKERTILVPEAQRIVLCVLLFEIRLLLRSLKPARWLLRVVSWVVDDKQIFSGPEDEDTSAIISKLASLYAGAQEKGRVAPKVHRASIFALSASVAAEGPSPVTSITNKNAGFFARLSDRARMFESYSKGLLRNALRLLVAVSGLLNLDNHLRLSPVLWRDCLDSHETEIQASATFLIMQGAEKSSSSLLQLIRDDMYSPESLVRLQATRRFSTLSSWRFQLLSQKYITDKHHRRPFKLARGPISFVATDIGSSLFILEDDADEIKDSNGVVLPLELRRRLLEIGWGDDTKPVDQQTRWIKTPMSLLPSLQLERLEGGGASTPRSPSPLDWTPSSPSESAEIELGRANSSYNSVKRRAIFVPPLASVLPDLANLVFDSDYAVATAARNTIVDFMREDPTLLSRPILDSLSEGGDNIASAISTLRALLHIQRQLPPAMAHYLFNHITGFLKYTAKLEASTALREFAYSVPVLSKLVNQVSDMSLKEIRRAKLEMFLIPSGALWFPPSAPPGPMFPRGLLDSRTQVEPGVPLHLAQITMIRIAQNMFLLSMLKRNPGDVQAVRKSMSLLILPLSDDAVDSVPPDLNNLVPRKEKARHTSNNANAKLAPLSLILARSYILLVAQIFRSMPRHLNDRGEFAVLADGLNRCLLAHGDDIGVVSQVLIAFMVASTRFRRMFTSGGGYTIFMPAVLKVYAESELNQGIRAAIEYAASRFYALHQEAFIFQSLDVESHVAVLPGVDGPWMANHIYSLLSTLKDNASQFAPDSAGIHDLNKVQEREALLNSHQVDVALPEQYEGGHLALDDLVRLFLTVIGHNPTIRRAQNFLRLLRYMVPKLYDASPSSRKVLYEGVDALSIIFLTRSAGRTKIPEAAQIRPSNDFSYEVWSQKLSLSNDLHGKSKEPSDLAEMRLDYLSLVVAFTGSGGHLGSSTHHRVIELVKHMLKDGNSDRAAAFLLEYTRTSLVRKESLRVKHVLAFLTELAPVFKAYASTTDFSGVLSAITSLAAMPFYAKEPSFSRLVVSQYCVAGLEACELAASENLLFSLPLRPALIKLLSQAIFLSGVDIIEELKKRALSYEYMAGIIFPLVLVLPSTPDTIRKNFWTDASSRDAPRRAWVRLLSLVMQACRRTVTLRESNRSSVPLERTKSQETHNTSSRAASAMTISVSLQILKIIVIRAGNDLSHSVPGIWIQIGTFLKSLLSDGDAAFALSSQDVSEPPSPLHLPKGLHPTGLDDINPSTPLGSRNASPTKSPFSQPRIIDYLLWSTLEFLSLYRCPLLLQLRILMQEKVAVLGQDLQNQYRPISSRLSFSSVFSKPRRGSGHWSTGPSPENSPMLTALPSFPAGDLLSLPSTPQRPAERQPGYARSPVSPGGHEFAGPKIVHLGPVHNTDPFRRSISPSGGRMRLTMTKSTTIKSVSLVRATYRRIRVVQHLMCYPTLLPGLDGDADNDADEVSNLKSWTASRALREVTQETNELMEEFREAFGGDEDEGILGEAEQLFTG</sequence>
<organism evidence="3 4">
    <name type="scientific">Bondarzewia mesenterica</name>
    <dbReference type="NCBI Taxonomy" id="1095465"/>
    <lineage>
        <taxon>Eukaryota</taxon>
        <taxon>Fungi</taxon>
        <taxon>Dikarya</taxon>
        <taxon>Basidiomycota</taxon>
        <taxon>Agaricomycotina</taxon>
        <taxon>Agaricomycetes</taxon>
        <taxon>Russulales</taxon>
        <taxon>Bondarzewiaceae</taxon>
        <taxon>Bondarzewia</taxon>
    </lineage>
</organism>
<feature type="compositionally biased region" description="Polar residues" evidence="1">
    <location>
        <begin position="305"/>
        <end position="314"/>
    </location>
</feature>
<feature type="region of interest" description="Disordered" evidence="1">
    <location>
        <begin position="2064"/>
        <end position="2105"/>
    </location>
</feature>
<feature type="domain" description="Protein UNC80 C-terminal" evidence="2">
    <location>
        <begin position="1235"/>
        <end position="1344"/>
    </location>
</feature>
<feature type="region of interest" description="Disordered" evidence="1">
    <location>
        <begin position="1"/>
        <end position="20"/>
    </location>
</feature>
<feature type="region of interest" description="Disordered" evidence="1">
    <location>
        <begin position="1990"/>
        <end position="2010"/>
    </location>
</feature>
<feature type="region of interest" description="Disordered" evidence="1">
    <location>
        <begin position="2200"/>
        <end position="2229"/>
    </location>
</feature>
<feature type="domain" description="Protein UNC80 C-terminal" evidence="2">
    <location>
        <begin position="1468"/>
        <end position="1689"/>
    </location>
</feature>
<dbReference type="PANTHER" id="PTHR31781:SF1">
    <property type="entry name" value="PROTEIN UNC-80 HOMOLOG"/>
    <property type="match status" value="1"/>
</dbReference>
<dbReference type="InterPro" id="IPR016024">
    <property type="entry name" value="ARM-type_fold"/>
</dbReference>
<dbReference type="GO" id="GO:0034703">
    <property type="term" value="C:cation channel complex"/>
    <property type="evidence" value="ECO:0007669"/>
    <property type="project" value="TreeGrafter"/>
</dbReference>
<protein>
    <recommendedName>
        <fullName evidence="2">Protein UNC80 C-terminal domain-containing protein</fullName>
    </recommendedName>
</protein>
<feature type="compositionally biased region" description="Basic residues" evidence="1">
    <location>
        <begin position="10"/>
        <end position="19"/>
    </location>
</feature>
<proteinExistence type="predicted"/>
<dbReference type="Pfam" id="PF20262">
    <property type="entry name" value="UNC80_C"/>
    <property type="match status" value="2"/>
</dbReference>
<dbReference type="OrthoDB" id="5584001at2759"/>
<dbReference type="EMBL" id="SGPL01000066">
    <property type="protein sequence ID" value="THH18726.1"/>
    <property type="molecule type" value="Genomic_DNA"/>
</dbReference>
<evidence type="ECO:0000259" key="2">
    <source>
        <dbReference type="Pfam" id="PF20262"/>
    </source>
</evidence>
<feature type="region of interest" description="Disordered" evidence="1">
    <location>
        <begin position="31"/>
        <end position="211"/>
    </location>
</feature>
<dbReference type="Proteomes" id="UP000310158">
    <property type="component" value="Unassembled WGS sequence"/>
</dbReference>
<feature type="compositionally biased region" description="Polar residues" evidence="1">
    <location>
        <begin position="121"/>
        <end position="131"/>
    </location>
</feature>
<evidence type="ECO:0000256" key="1">
    <source>
        <dbReference type="SAM" id="MobiDB-lite"/>
    </source>
</evidence>
<feature type="compositionally biased region" description="Polar residues" evidence="1">
    <location>
        <begin position="282"/>
        <end position="295"/>
    </location>
</feature>
<feature type="region of interest" description="Disordered" evidence="1">
    <location>
        <begin position="1172"/>
        <end position="1196"/>
    </location>
</feature>
<dbReference type="SUPFAM" id="SSF48371">
    <property type="entry name" value="ARM repeat"/>
    <property type="match status" value="1"/>
</dbReference>
<dbReference type="PANTHER" id="PTHR31781">
    <property type="entry name" value="UNC80"/>
    <property type="match status" value="1"/>
</dbReference>
<feature type="region of interest" description="Disordered" evidence="1">
    <location>
        <begin position="282"/>
        <end position="314"/>
    </location>
</feature>
<name>A0A4S4M104_9AGAM</name>
<feature type="compositionally biased region" description="Low complexity" evidence="1">
    <location>
        <begin position="148"/>
        <end position="157"/>
    </location>
</feature>
<evidence type="ECO:0000313" key="4">
    <source>
        <dbReference type="Proteomes" id="UP000310158"/>
    </source>
</evidence>
<comment type="caution">
    <text evidence="3">The sequence shown here is derived from an EMBL/GenBank/DDBJ whole genome shotgun (WGS) entry which is preliminary data.</text>
</comment>
<feature type="compositionally biased region" description="Polar residues" evidence="1">
    <location>
        <begin position="2089"/>
        <end position="2105"/>
    </location>
</feature>
<keyword evidence="4" id="KW-1185">Reference proteome</keyword>
<dbReference type="GO" id="GO:0055080">
    <property type="term" value="P:monoatomic cation homeostasis"/>
    <property type="evidence" value="ECO:0007669"/>
    <property type="project" value="TreeGrafter"/>
</dbReference>
<feature type="compositionally biased region" description="Low complexity" evidence="1">
    <location>
        <begin position="31"/>
        <end position="47"/>
    </location>
</feature>